<dbReference type="PANTHER" id="PTHR10954:SF18">
    <property type="entry name" value="RIBONUCLEASE HII"/>
    <property type="match status" value="1"/>
</dbReference>
<organism evidence="18 19">
    <name type="scientific">Anaerobacillus alkalidiazotrophicus</name>
    <dbReference type="NCBI Taxonomy" id="472963"/>
    <lineage>
        <taxon>Bacteria</taxon>
        <taxon>Bacillati</taxon>
        <taxon>Bacillota</taxon>
        <taxon>Bacilli</taxon>
        <taxon>Bacillales</taxon>
        <taxon>Bacillaceae</taxon>
        <taxon>Anaerobacillus</taxon>
    </lineage>
</organism>
<keyword evidence="12 14" id="KW-0378">Hydrolase</keyword>
<comment type="caution">
    <text evidence="18">The sequence shown here is derived from an EMBL/GenBank/DDBJ whole genome shotgun (WGS) entry which is preliminary data.</text>
</comment>
<feature type="binding site" evidence="14 15">
    <location>
        <position position="77"/>
    </location>
    <ligand>
        <name>a divalent metal cation</name>
        <dbReference type="ChEBI" id="CHEBI:60240"/>
    </ligand>
</feature>
<evidence type="ECO:0000259" key="17">
    <source>
        <dbReference type="PROSITE" id="PS51975"/>
    </source>
</evidence>
<dbReference type="GO" id="GO:0043137">
    <property type="term" value="P:DNA replication, removal of RNA primer"/>
    <property type="evidence" value="ECO:0007669"/>
    <property type="project" value="TreeGrafter"/>
</dbReference>
<dbReference type="EMBL" id="MLQS01000031">
    <property type="protein sequence ID" value="OIJ17817.1"/>
    <property type="molecule type" value="Genomic_DNA"/>
</dbReference>
<evidence type="ECO:0000256" key="2">
    <source>
        <dbReference type="ARBA" id="ARBA00001946"/>
    </source>
</evidence>
<dbReference type="NCBIfam" id="NF000595">
    <property type="entry name" value="PRK00015.1-3"/>
    <property type="match status" value="1"/>
</dbReference>
<feature type="domain" description="RNase H type-2" evidence="17">
    <location>
        <begin position="71"/>
        <end position="259"/>
    </location>
</feature>
<evidence type="ECO:0000256" key="5">
    <source>
        <dbReference type="ARBA" id="ARBA00007383"/>
    </source>
</evidence>
<proteinExistence type="inferred from homology"/>
<dbReference type="PROSITE" id="PS51975">
    <property type="entry name" value="RNASE_H_2"/>
    <property type="match status" value="1"/>
</dbReference>
<name>A0A1S2M1K7_9BACI</name>
<comment type="cofactor">
    <cofactor evidence="14 15">
        <name>Mn(2+)</name>
        <dbReference type="ChEBI" id="CHEBI:29035"/>
    </cofactor>
    <cofactor evidence="14 15">
        <name>Mg(2+)</name>
        <dbReference type="ChEBI" id="CHEBI:18420"/>
    </cofactor>
    <text evidence="14 15">Manganese or magnesium. Binds 1 divalent metal ion per monomer in the absence of substrate. May bind a second metal ion after substrate binding.</text>
</comment>
<evidence type="ECO:0000256" key="7">
    <source>
        <dbReference type="ARBA" id="ARBA00019179"/>
    </source>
</evidence>
<dbReference type="SUPFAM" id="SSF53098">
    <property type="entry name" value="Ribonuclease H-like"/>
    <property type="match status" value="1"/>
</dbReference>
<accession>A0A1S2M1K7</accession>
<evidence type="ECO:0000256" key="3">
    <source>
        <dbReference type="ARBA" id="ARBA00004065"/>
    </source>
</evidence>
<dbReference type="NCBIfam" id="NF000594">
    <property type="entry name" value="PRK00015.1-1"/>
    <property type="match status" value="1"/>
</dbReference>
<dbReference type="GO" id="GO:0003723">
    <property type="term" value="F:RNA binding"/>
    <property type="evidence" value="ECO:0007669"/>
    <property type="project" value="UniProtKB-UniRule"/>
</dbReference>
<evidence type="ECO:0000256" key="16">
    <source>
        <dbReference type="RuleBase" id="RU003515"/>
    </source>
</evidence>
<gene>
    <name evidence="14" type="primary">rnhB</name>
    <name evidence="18" type="ORF">BKP45_19840</name>
</gene>
<dbReference type="EC" id="3.1.26.4" evidence="6 14"/>
<feature type="binding site" evidence="14 15">
    <location>
        <position position="78"/>
    </location>
    <ligand>
        <name>a divalent metal cation</name>
        <dbReference type="ChEBI" id="CHEBI:60240"/>
    </ligand>
</feature>
<comment type="function">
    <text evidence="3 14 16">Endonuclease that specifically degrades the RNA of RNA-DNA hybrids.</text>
</comment>
<dbReference type="Pfam" id="PF01351">
    <property type="entry name" value="RNase_HII"/>
    <property type="match status" value="1"/>
</dbReference>
<protein>
    <recommendedName>
        <fullName evidence="7 14">Ribonuclease HII</fullName>
        <shortName evidence="14">RNase HII</shortName>
        <ecNumber evidence="6 14">3.1.26.4</ecNumber>
    </recommendedName>
</protein>
<dbReference type="InterPro" id="IPR022898">
    <property type="entry name" value="RNase_HII"/>
</dbReference>
<keyword evidence="11 14" id="KW-0255">Endonuclease</keyword>
<sequence length="260" mass="29223">MRKTIKELEDFLRSNMNIDKDTLKAIINDERKGVQKAYSKWIATKEKNQQLLCQFNEMSKYEIELRNSGNTSIAGIDEVGRGPLAGPVVAAAVILPENFILLGLTDSKKISKKNREDYFQVIKKEALAVGIGIVSADKIDQLNIYEATKLAMQKAVSELKIAPEHLLIDAMKLPVSIKQTSIIKGDSKSISIAASSIIAKVTRDRYMEQLAEKFPQYGFEKHMGYGTKEHLEAIDQHGVCHEHRKSFAPVRERCLSNTLF</sequence>
<evidence type="ECO:0000256" key="10">
    <source>
        <dbReference type="ARBA" id="ARBA00022723"/>
    </source>
</evidence>
<comment type="similarity">
    <text evidence="5 14 16">Belongs to the RNase HII family.</text>
</comment>
<keyword evidence="10 14" id="KW-0479">Metal-binding</keyword>
<dbReference type="InterPro" id="IPR012337">
    <property type="entry name" value="RNaseH-like_sf"/>
</dbReference>
<evidence type="ECO:0000256" key="9">
    <source>
        <dbReference type="ARBA" id="ARBA00022722"/>
    </source>
</evidence>
<feature type="binding site" evidence="14 15">
    <location>
        <position position="169"/>
    </location>
    <ligand>
        <name>a divalent metal cation</name>
        <dbReference type="ChEBI" id="CHEBI:60240"/>
    </ligand>
</feature>
<evidence type="ECO:0000256" key="6">
    <source>
        <dbReference type="ARBA" id="ARBA00012180"/>
    </source>
</evidence>
<dbReference type="STRING" id="472963.BKP45_19840"/>
<evidence type="ECO:0000313" key="18">
    <source>
        <dbReference type="EMBL" id="OIJ17817.1"/>
    </source>
</evidence>
<dbReference type="InterPro" id="IPR001352">
    <property type="entry name" value="RNase_HII/HIII"/>
</dbReference>
<dbReference type="Gene3D" id="3.30.420.10">
    <property type="entry name" value="Ribonuclease H-like superfamily/Ribonuclease H"/>
    <property type="match status" value="1"/>
</dbReference>
<keyword evidence="13 14" id="KW-0464">Manganese</keyword>
<dbReference type="HAMAP" id="MF_00052_B">
    <property type="entry name" value="RNase_HII_B"/>
    <property type="match status" value="1"/>
</dbReference>
<dbReference type="PANTHER" id="PTHR10954">
    <property type="entry name" value="RIBONUCLEASE H2 SUBUNIT A"/>
    <property type="match status" value="1"/>
</dbReference>
<keyword evidence="9 14" id="KW-0540">Nuclease</keyword>
<dbReference type="InterPro" id="IPR024567">
    <property type="entry name" value="RNase_HII/HIII_dom"/>
</dbReference>
<dbReference type="Proteomes" id="UP000180057">
    <property type="component" value="Unassembled WGS sequence"/>
</dbReference>
<evidence type="ECO:0000313" key="19">
    <source>
        <dbReference type="Proteomes" id="UP000180057"/>
    </source>
</evidence>
<comment type="catalytic activity">
    <reaction evidence="1 14 15 16">
        <text>Endonucleolytic cleavage to 5'-phosphomonoester.</text>
        <dbReference type="EC" id="3.1.26.4"/>
    </reaction>
</comment>
<evidence type="ECO:0000256" key="8">
    <source>
        <dbReference type="ARBA" id="ARBA00022490"/>
    </source>
</evidence>
<dbReference type="GO" id="GO:0006298">
    <property type="term" value="P:mismatch repair"/>
    <property type="evidence" value="ECO:0007669"/>
    <property type="project" value="TreeGrafter"/>
</dbReference>
<dbReference type="GO" id="GO:0004523">
    <property type="term" value="F:RNA-DNA hybrid ribonuclease activity"/>
    <property type="evidence" value="ECO:0007669"/>
    <property type="project" value="UniProtKB-UniRule"/>
</dbReference>
<evidence type="ECO:0000256" key="4">
    <source>
        <dbReference type="ARBA" id="ARBA00004496"/>
    </source>
</evidence>
<dbReference type="GO" id="GO:0005737">
    <property type="term" value="C:cytoplasm"/>
    <property type="evidence" value="ECO:0007669"/>
    <property type="project" value="UniProtKB-SubCell"/>
</dbReference>
<evidence type="ECO:0000256" key="11">
    <source>
        <dbReference type="ARBA" id="ARBA00022759"/>
    </source>
</evidence>
<evidence type="ECO:0000256" key="15">
    <source>
        <dbReference type="PROSITE-ProRule" id="PRU01319"/>
    </source>
</evidence>
<evidence type="ECO:0000256" key="13">
    <source>
        <dbReference type="ARBA" id="ARBA00023211"/>
    </source>
</evidence>
<keyword evidence="19" id="KW-1185">Reference proteome</keyword>
<dbReference type="RefSeq" id="WP_071390894.1">
    <property type="nucleotide sequence ID" value="NZ_MLQS01000031.1"/>
</dbReference>
<reference evidence="18 19" key="1">
    <citation type="submission" date="2016-10" db="EMBL/GenBank/DDBJ databases">
        <title>Draft genome sequences of four alkaliphilic bacteria belonging to the Anaerobacillus genus.</title>
        <authorList>
            <person name="Bassil N.M."/>
            <person name="Lloyd J.R."/>
        </authorList>
    </citation>
    <scope>NUCLEOTIDE SEQUENCE [LARGE SCALE GENOMIC DNA]</scope>
    <source>
        <strain evidence="18 19">DSM 22531</strain>
    </source>
</reference>
<dbReference type="AlphaFoldDB" id="A0A1S2M1K7"/>
<dbReference type="OrthoDB" id="9803420at2"/>
<evidence type="ECO:0000256" key="1">
    <source>
        <dbReference type="ARBA" id="ARBA00000077"/>
    </source>
</evidence>
<dbReference type="GO" id="GO:0032299">
    <property type="term" value="C:ribonuclease H2 complex"/>
    <property type="evidence" value="ECO:0007669"/>
    <property type="project" value="TreeGrafter"/>
</dbReference>
<keyword evidence="8 14" id="KW-0963">Cytoplasm</keyword>
<dbReference type="GO" id="GO:0030145">
    <property type="term" value="F:manganese ion binding"/>
    <property type="evidence" value="ECO:0007669"/>
    <property type="project" value="UniProtKB-UniRule"/>
</dbReference>
<comment type="subcellular location">
    <subcellularLocation>
        <location evidence="4 14">Cytoplasm</location>
    </subcellularLocation>
</comment>
<evidence type="ECO:0000256" key="14">
    <source>
        <dbReference type="HAMAP-Rule" id="MF_00052"/>
    </source>
</evidence>
<dbReference type="CDD" id="cd07182">
    <property type="entry name" value="RNase_HII_bacteria_HII_like"/>
    <property type="match status" value="1"/>
</dbReference>
<evidence type="ECO:0000256" key="12">
    <source>
        <dbReference type="ARBA" id="ARBA00022801"/>
    </source>
</evidence>
<dbReference type="FunFam" id="3.30.420.10:FF:000006">
    <property type="entry name" value="Ribonuclease HII"/>
    <property type="match status" value="1"/>
</dbReference>
<dbReference type="InterPro" id="IPR036397">
    <property type="entry name" value="RNaseH_sf"/>
</dbReference>
<comment type="cofactor">
    <cofactor evidence="2">
        <name>Mg(2+)</name>
        <dbReference type="ChEBI" id="CHEBI:18420"/>
    </cofactor>
</comment>